<sequence>MAATIAYCFMDERMQPSVEKISTIPSLSVPSLSNNEPVKITTSFHHDADDSLGDSAAVVVHSNENVNAWTEDASTGSGHLLVPLDASECFERPGSALGSHPNRRRPPGGRHRRSAISVDWAQLESYKAQYRQPPPPPPMTSPSPVPTTHHKQKSPSKSSLHSPGSLHKRSPTKVAFVDKVQIIPRVNILADSGWLGCRTSFDSFTREFPLSNHFNDDDSAADIDLNRIDRVAPLDHSSTYKSTLEDLIPQVISHGPAAGSRVMPTSVKKAFDDMDPWGAPGPTLPTLAAARVSMESPFSPAGTSVILDTIKQRGPISRKGKVRCASMSLPSSSAPCRRETSHARHVSVMAPSEVARACYNHPTVAPKATFSFRSFVTRFFKRKSHPRA</sequence>
<feature type="compositionally biased region" description="Low complexity" evidence="1">
    <location>
        <begin position="155"/>
        <end position="165"/>
    </location>
</feature>
<dbReference type="VEuPathDB" id="FungiDB:SJAG_01158"/>
<dbReference type="AlphaFoldDB" id="B6JZX0"/>
<dbReference type="RefSeq" id="XP_002172413.1">
    <property type="nucleotide sequence ID" value="XM_002172377.2"/>
</dbReference>
<evidence type="ECO:0000313" key="3">
    <source>
        <dbReference type="Proteomes" id="UP000001744"/>
    </source>
</evidence>
<feature type="compositionally biased region" description="Pro residues" evidence="1">
    <location>
        <begin position="132"/>
        <end position="145"/>
    </location>
</feature>
<gene>
    <name evidence="2" type="ORF">SJAG_01158</name>
</gene>
<protein>
    <submittedName>
        <fullName evidence="2">Uncharacterized protein</fullName>
    </submittedName>
</protein>
<accession>B6JZX0</accession>
<feature type="region of interest" description="Disordered" evidence="1">
    <location>
        <begin position="92"/>
        <end position="114"/>
    </location>
</feature>
<dbReference type="Proteomes" id="UP000001744">
    <property type="component" value="Unassembled WGS sequence"/>
</dbReference>
<dbReference type="HOGENOM" id="CLU_712050_0_0_1"/>
<proteinExistence type="predicted"/>
<evidence type="ECO:0000256" key="1">
    <source>
        <dbReference type="SAM" id="MobiDB-lite"/>
    </source>
</evidence>
<feature type="compositionally biased region" description="Basic residues" evidence="1">
    <location>
        <begin position="101"/>
        <end position="114"/>
    </location>
</feature>
<dbReference type="EMBL" id="KE651168">
    <property type="protein sequence ID" value="EEB06120.1"/>
    <property type="molecule type" value="Genomic_DNA"/>
</dbReference>
<dbReference type="JaponicusDB" id="SJAG_01158"/>
<reference evidence="2 3" key="1">
    <citation type="journal article" date="2011" name="Science">
        <title>Comparative functional genomics of the fission yeasts.</title>
        <authorList>
            <person name="Rhind N."/>
            <person name="Chen Z."/>
            <person name="Yassour M."/>
            <person name="Thompson D.A."/>
            <person name="Haas B.J."/>
            <person name="Habib N."/>
            <person name="Wapinski I."/>
            <person name="Roy S."/>
            <person name="Lin M.F."/>
            <person name="Heiman D.I."/>
            <person name="Young S.K."/>
            <person name="Furuya K."/>
            <person name="Guo Y."/>
            <person name="Pidoux A."/>
            <person name="Chen H.M."/>
            <person name="Robbertse B."/>
            <person name="Goldberg J.M."/>
            <person name="Aoki K."/>
            <person name="Bayne E.H."/>
            <person name="Berlin A.M."/>
            <person name="Desjardins C.A."/>
            <person name="Dobbs E."/>
            <person name="Dukaj L."/>
            <person name="Fan L."/>
            <person name="FitzGerald M.G."/>
            <person name="French C."/>
            <person name="Gujja S."/>
            <person name="Hansen K."/>
            <person name="Keifenheim D."/>
            <person name="Levin J.Z."/>
            <person name="Mosher R.A."/>
            <person name="Mueller C.A."/>
            <person name="Pfiffner J."/>
            <person name="Priest M."/>
            <person name="Russ C."/>
            <person name="Smialowska A."/>
            <person name="Swoboda P."/>
            <person name="Sykes S.M."/>
            <person name="Vaughn M."/>
            <person name="Vengrova S."/>
            <person name="Yoder R."/>
            <person name="Zeng Q."/>
            <person name="Allshire R."/>
            <person name="Baulcombe D."/>
            <person name="Birren B.W."/>
            <person name="Brown W."/>
            <person name="Ekwall K."/>
            <person name="Kellis M."/>
            <person name="Leatherwood J."/>
            <person name="Levin H."/>
            <person name="Margalit H."/>
            <person name="Martienssen R."/>
            <person name="Nieduszynski C.A."/>
            <person name="Spatafora J.W."/>
            <person name="Friedman N."/>
            <person name="Dalgaard J.Z."/>
            <person name="Baumann P."/>
            <person name="Niki H."/>
            <person name="Regev A."/>
            <person name="Nusbaum C."/>
        </authorList>
    </citation>
    <scope>NUCLEOTIDE SEQUENCE [LARGE SCALE GENOMIC DNA]</scope>
    <source>
        <strain evidence="3">yFS275 / FY16936</strain>
    </source>
</reference>
<name>B6JZX0_SCHJY</name>
<organism evidence="2 3">
    <name type="scientific">Schizosaccharomyces japonicus (strain yFS275 / FY16936)</name>
    <name type="common">Fission yeast</name>
    <dbReference type="NCBI Taxonomy" id="402676"/>
    <lineage>
        <taxon>Eukaryota</taxon>
        <taxon>Fungi</taxon>
        <taxon>Dikarya</taxon>
        <taxon>Ascomycota</taxon>
        <taxon>Taphrinomycotina</taxon>
        <taxon>Schizosaccharomycetes</taxon>
        <taxon>Schizosaccharomycetales</taxon>
        <taxon>Schizosaccharomycetaceae</taxon>
        <taxon>Schizosaccharomyces</taxon>
    </lineage>
</organism>
<evidence type="ECO:0000313" key="2">
    <source>
        <dbReference type="EMBL" id="EEB06120.1"/>
    </source>
</evidence>
<keyword evidence="3" id="KW-1185">Reference proteome</keyword>
<feature type="region of interest" description="Disordered" evidence="1">
    <location>
        <begin position="129"/>
        <end position="171"/>
    </location>
</feature>
<dbReference type="GeneID" id="7047417"/>